<accession>A0AAN8S625</accession>
<comment type="similarity">
    <text evidence="2">Belongs to the Tim17/Tim22/Tim23 family.</text>
</comment>
<feature type="transmembrane region" description="Helical" evidence="8">
    <location>
        <begin position="151"/>
        <end position="171"/>
    </location>
</feature>
<dbReference type="PANTHER" id="PTHR13002:SF1">
    <property type="entry name" value="COMPLEX I ASSEMBLY FACTOR TIMMDC1, MITOCHONDRIAL"/>
    <property type="match status" value="1"/>
</dbReference>
<dbReference type="GO" id="GO:0032981">
    <property type="term" value="P:mitochondrial respiratory chain complex I assembly"/>
    <property type="evidence" value="ECO:0007669"/>
    <property type="project" value="InterPro"/>
</dbReference>
<dbReference type="PANTHER" id="PTHR13002">
    <property type="entry name" value="C3ORF1 PROTEIN-RELATED"/>
    <property type="match status" value="1"/>
</dbReference>
<evidence type="ECO:0000313" key="9">
    <source>
        <dbReference type="EMBL" id="KAK6640065.1"/>
    </source>
</evidence>
<dbReference type="GO" id="GO:0005739">
    <property type="term" value="C:mitochondrion"/>
    <property type="evidence" value="ECO:0007669"/>
    <property type="project" value="TreeGrafter"/>
</dbReference>
<evidence type="ECO:0000256" key="8">
    <source>
        <dbReference type="SAM" id="Phobius"/>
    </source>
</evidence>
<gene>
    <name evidence="9" type="ORF">RUM43_008342</name>
</gene>
<sequence>MLTKAKLPRNVGLAAILAAQKDPGNSALQEFKEKTGLYIEDDWKRVKLIFQQGADGLYHPDLYEVLDATKSGALVSGSFGAIYNYLNSIEQYRSTADSNVYQHRSDANRALVRHGFQGMAYGALRYAPYGALFLGGFTLFKVCFQAYRNKYGIIEYSFGGGVIGALFRIHYGLRGMVAGGVVGSILGTISGSVIYGVLKLTDTDIYEIKYAHYAMMQHKLNVIDNEKKMQNDVADG</sequence>
<keyword evidence="3 8" id="KW-0812">Transmembrane</keyword>
<keyword evidence="5 8" id="KW-0472">Membrane</keyword>
<evidence type="ECO:0000313" key="10">
    <source>
        <dbReference type="Proteomes" id="UP001372834"/>
    </source>
</evidence>
<reference evidence="9 10" key="1">
    <citation type="submission" date="2023-10" db="EMBL/GenBank/DDBJ databases">
        <title>Genomes of two closely related lineages of the louse Polyplax serrata with different host specificities.</title>
        <authorList>
            <person name="Martinu J."/>
            <person name="Tarabai H."/>
            <person name="Stefka J."/>
            <person name="Hypsa V."/>
        </authorList>
    </citation>
    <scope>NUCLEOTIDE SEQUENCE [LARGE SCALE GENOMIC DNA]</scope>
    <source>
        <strain evidence="9">HR10_N</strain>
    </source>
</reference>
<evidence type="ECO:0000256" key="6">
    <source>
        <dbReference type="ARBA" id="ARBA00040778"/>
    </source>
</evidence>
<organism evidence="9 10">
    <name type="scientific">Polyplax serrata</name>
    <name type="common">Common mouse louse</name>
    <dbReference type="NCBI Taxonomy" id="468196"/>
    <lineage>
        <taxon>Eukaryota</taxon>
        <taxon>Metazoa</taxon>
        <taxon>Ecdysozoa</taxon>
        <taxon>Arthropoda</taxon>
        <taxon>Hexapoda</taxon>
        <taxon>Insecta</taxon>
        <taxon>Pterygota</taxon>
        <taxon>Neoptera</taxon>
        <taxon>Paraneoptera</taxon>
        <taxon>Psocodea</taxon>
        <taxon>Troctomorpha</taxon>
        <taxon>Phthiraptera</taxon>
        <taxon>Anoplura</taxon>
        <taxon>Polyplacidae</taxon>
        <taxon>Polyplax</taxon>
    </lineage>
</organism>
<proteinExistence type="inferred from homology"/>
<protein>
    <recommendedName>
        <fullName evidence="6">Complex I assembly factor TIMMDC1, mitochondrial</fullName>
    </recommendedName>
    <alternativeName>
        <fullName evidence="7">Translocase of inner mitochondrial membrane domain-containing protein 1</fullName>
    </alternativeName>
</protein>
<keyword evidence="4 8" id="KW-1133">Transmembrane helix</keyword>
<dbReference type="GO" id="GO:0016020">
    <property type="term" value="C:membrane"/>
    <property type="evidence" value="ECO:0007669"/>
    <property type="project" value="UniProtKB-SubCell"/>
</dbReference>
<comment type="subcellular location">
    <subcellularLocation>
        <location evidence="1">Membrane</location>
        <topology evidence="1">Multi-pass membrane protein</topology>
    </subcellularLocation>
</comment>
<evidence type="ECO:0000256" key="4">
    <source>
        <dbReference type="ARBA" id="ARBA00022989"/>
    </source>
</evidence>
<evidence type="ECO:0000256" key="5">
    <source>
        <dbReference type="ARBA" id="ARBA00023136"/>
    </source>
</evidence>
<dbReference type="Pfam" id="PF02466">
    <property type="entry name" value="Tim17"/>
    <property type="match status" value="1"/>
</dbReference>
<feature type="transmembrane region" description="Helical" evidence="8">
    <location>
        <begin position="126"/>
        <end position="144"/>
    </location>
</feature>
<dbReference type="Proteomes" id="UP001372834">
    <property type="component" value="Unassembled WGS sequence"/>
</dbReference>
<dbReference type="InterPro" id="IPR055299">
    <property type="entry name" value="TIMMDC1"/>
</dbReference>
<evidence type="ECO:0000256" key="7">
    <source>
        <dbReference type="ARBA" id="ARBA00041344"/>
    </source>
</evidence>
<comment type="caution">
    <text evidence="9">The sequence shown here is derived from an EMBL/GenBank/DDBJ whole genome shotgun (WGS) entry which is preliminary data.</text>
</comment>
<evidence type="ECO:0000256" key="1">
    <source>
        <dbReference type="ARBA" id="ARBA00004141"/>
    </source>
</evidence>
<dbReference type="AlphaFoldDB" id="A0AAN8S625"/>
<evidence type="ECO:0000256" key="2">
    <source>
        <dbReference type="ARBA" id="ARBA00008444"/>
    </source>
</evidence>
<dbReference type="EMBL" id="JAWJWE010000003">
    <property type="protein sequence ID" value="KAK6640065.1"/>
    <property type="molecule type" value="Genomic_DNA"/>
</dbReference>
<evidence type="ECO:0000256" key="3">
    <source>
        <dbReference type="ARBA" id="ARBA00022692"/>
    </source>
</evidence>
<feature type="transmembrane region" description="Helical" evidence="8">
    <location>
        <begin position="177"/>
        <end position="198"/>
    </location>
</feature>
<name>A0AAN8S625_POLSC</name>